<dbReference type="InterPro" id="IPR021834">
    <property type="entry name" value="DUF3426"/>
</dbReference>
<dbReference type="EMBL" id="JADJMS010000027">
    <property type="protein sequence ID" value="MBK7415912.1"/>
    <property type="molecule type" value="Genomic_DNA"/>
</dbReference>
<comment type="caution">
    <text evidence="1">The sequence shown here is derived from an EMBL/GenBank/DDBJ whole genome shotgun (WGS) entry which is preliminary data.</text>
</comment>
<accession>A0A935JYA6</accession>
<evidence type="ECO:0000313" key="1">
    <source>
        <dbReference type="EMBL" id="MBK7415912.1"/>
    </source>
</evidence>
<protein>
    <submittedName>
        <fullName evidence="1">DUF3426 domain-containing protein</fullName>
    </submittedName>
</protein>
<proteinExistence type="predicted"/>
<gene>
    <name evidence="1" type="ORF">IPJ38_13125</name>
</gene>
<dbReference type="AlphaFoldDB" id="A0A935JYA6"/>
<sequence length="134" mass="15110">MQLMLHFKTEFVQRYSSMLEIYEAVAVDVPLPRNSDLVTIEASDLQSDNARGLLVLQATLHNRALYDQAWPTLELTLTDTQDAVLSRRVLSVDDYLPSGSKPPAFSANAEFAIRLWIEAKDLGAAGYRLYVFYP</sequence>
<name>A0A935JYA6_9RHOO</name>
<evidence type="ECO:0000313" key="2">
    <source>
        <dbReference type="Proteomes" id="UP000739411"/>
    </source>
</evidence>
<dbReference type="Proteomes" id="UP000739411">
    <property type="component" value="Unassembled WGS sequence"/>
</dbReference>
<reference evidence="1 2" key="1">
    <citation type="submission" date="2020-10" db="EMBL/GenBank/DDBJ databases">
        <title>Connecting structure to function with the recovery of over 1000 high-quality activated sludge metagenome-assembled genomes encoding full-length rRNA genes using long-read sequencing.</title>
        <authorList>
            <person name="Singleton C.M."/>
            <person name="Petriglieri F."/>
            <person name="Kristensen J.M."/>
            <person name="Kirkegaard R.H."/>
            <person name="Michaelsen T.Y."/>
            <person name="Andersen M.H."/>
            <person name="Karst S.M."/>
            <person name="Dueholm M.S."/>
            <person name="Nielsen P.H."/>
            <person name="Albertsen M."/>
        </authorList>
    </citation>
    <scope>NUCLEOTIDE SEQUENCE [LARGE SCALE GENOMIC DNA]</scope>
    <source>
        <strain evidence="1">EsbW_18-Q3-R4-48_BATAC.463</strain>
    </source>
</reference>
<dbReference type="Pfam" id="PF11906">
    <property type="entry name" value="DUF3426"/>
    <property type="match status" value="1"/>
</dbReference>
<organism evidence="1 2">
    <name type="scientific">Candidatus Dechloromonas phosphorivorans</name>
    <dbReference type="NCBI Taxonomy" id="2899244"/>
    <lineage>
        <taxon>Bacteria</taxon>
        <taxon>Pseudomonadati</taxon>
        <taxon>Pseudomonadota</taxon>
        <taxon>Betaproteobacteria</taxon>
        <taxon>Rhodocyclales</taxon>
        <taxon>Azonexaceae</taxon>
        <taxon>Dechloromonas</taxon>
    </lineage>
</organism>